<keyword evidence="1" id="KW-0812">Transmembrane</keyword>
<gene>
    <name evidence="3" type="ORF">GCM10023187_56630</name>
</gene>
<dbReference type="InterPro" id="IPR050640">
    <property type="entry name" value="Bact_2-comp_sensor_kinase"/>
</dbReference>
<keyword evidence="1" id="KW-0472">Membrane</keyword>
<dbReference type="PANTHER" id="PTHR34220">
    <property type="entry name" value="SENSOR HISTIDINE KINASE YPDA"/>
    <property type="match status" value="1"/>
</dbReference>
<feature type="transmembrane region" description="Helical" evidence="1">
    <location>
        <begin position="37"/>
        <end position="55"/>
    </location>
</feature>
<evidence type="ECO:0000313" key="3">
    <source>
        <dbReference type="EMBL" id="GAA4421007.1"/>
    </source>
</evidence>
<feature type="transmembrane region" description="Helical" evidence="1">
    <location>
        <begin position="12"/>
        <end position="31"/>
    </location>
</feature>
<keyword evidence="4" id="KW-1185">Reference proteome</keyword>
<feature type="domain" description="Signal transduction histidine kinase internal region" evidence="2">
    <location>
        <begin position="159"/>
        <end position="235"/>
    </location>
</feature>
<dbReference type="Pfam" id="PF06580">
    <property type="entry name" value="His_kinase"/>
    <property type="match status" value="1"/>
</dbReference>
<feature type="transmembrane region" description="Helical" evidence="1">
    <location>
        <begin position="75"/>
        <end position="97"/>
    </location>
</feature>
<protein>
    <recommendedName>
        <fullName evidence="2">Signal transduction histidine kinase internal region domain-containing protein</fullName>
    </recommendedName>
</protein>
<dbReference type="EMBL" id="BAABHB010000024">
    <property type="protein sequence ID" value="GAA4421007.1"/>
    <property type="molecule type" value="Genomic_DNA"/>
</dbReference>
<evidence type="ECO:0000313" key="4">
    <source>
        <dbReference type="Proteomes" id="UP001500936"/>
    </source>
</evidence>
<comment type="caution">
    <text evidence="3">The sequence shown here is derived from an EMBL/GenBank/DDBJ whole genome shotgun (WGS) entry which is preliminary data.</text>
</comment>
<reference evidence="4" key="1">
    <citation type="journal article" date="2019" name="Int. J. Syst. Evol. Microbiol.">
        <title>The Global Catalogue of Microorganisms (GCM) 10K type strain sequencing project: providing services to taxonomists for standard genome sequencing and annotation.</title>
        <authorList>
            <consortium name="The Broad Institute Genomics Platform"/>
            <consortium name="The Broad Institute Genome Sequencing Center for Infectious Disease"/>
            <person name="Wu L."/>
            <person name="Ma J."/>
        </authorList>
    </citation>
    <scope>NUCLEOTIDE SEQUENCE [LARGE SCALE GENOMIC DNA]</scope>
    <source>
        <strain evidence="4">JCM 17925</strain>
    </source>
</reference>
<evidence type="ECO:0000256" key="1">
    <source>
        <dbReference type="SAM" id="Phobius"/>
    </source>
</evidence>
<dbReference type="RefSeq" id="WP_345271492.1">
    <property type="nucleotide sequence ID" value="NZ_BAABHB010000024.1"/>
</dbReference>
<keyword evidence="1" id="KW-1133">Transmembrane helix</keyword>
<name>A0ABP8L1N2_9BACT</name>
<accession>A0ABP8L1N2</accession>
<proteinExistence type="predicted"/>
<sequence>MKIQFNKYVEWVILWIAVMGIVARELVIPEIHWGRQFAIFGATILFLNLVWLFHLNFDHYLNKRVPFERNVPKRVFIQLMVGWAVVKLVLSPLIIFIADGLMPKFPFLLNPLNVITIGVVAFLANLLVSLGFIANHFLNRWRENAVRAARLEKEKSQVQYDNLKNQLNPHLLFNSLSSLDSLIEENPALARQFLRQLAKVYRYVLQNKDKELVPLDTELDFIQHYIFLLKTRFDGSFSVIFDIPDDATEKAIVPVTLQILIENAIKHNVVNAEHPLTVQVSTDGRFLQVENAIQRRGQVETSNGLGLNNLKSLYSFLSPKPVDVQDDGQHFRVKIPLLESAV</sequence>
<organism evidence="3 4">
    <name type="scientific">Nibrella viscosa</name>
    <dbReference type="NCBI Taxonomy" id="1084524"/>
    <lineage>
        <taxon>Bacteria</taxon>
        <taxon>Pseudomonadati</taxon>
        <taxon>Bacteroidota</taxon>
        <taxon>Cytophagia</taxon>
        <taxon>Cytophagales</taxon>
        <taxon>Spirosomataceae</taxon>
        <taxon>Nibrella</taxon>
    </lineage>
</organism>
<dbReference type="Proteomes" id="UP001500936">
    <property type="component" value="Unassembled WGS sequence"/>
</dbReference>
<evidence type="ECO:0000259" key="2">
    <source>
        <dbReference type="Pfam" id="PF06580"/>
    </source>
</evidence>
<dbReference type="InterPro" id="IPR010559">
    <property type="entry name" value="Sig_transdc_His_kin_internal"/>
</dbReference>
<dbReference type="PANTHER" id="PTHR34220:SF7">
    <property type="entry name" value="SENSOR HISTIDINE KINASE YPDA"/>
    <property type="match status" value="1"/>
</dbReference>
<feature type="transmembrane region" description="Helical" evidence="1">
    <location>
        <begin position="117"/>
        <end position="138"/>
    </location>
</feature>